<dbReference type="PANTHER" id="PTHR46797:SF20">
    <property type="entry name" value="BLR4304 PROTEIN"/>
    <property type="match status" value="1"/>
</dbReference>
<keyword evidence="6" id="KW-1185">Reference proteome</keyword>
<dbReference type="AlphaFoldDB" id="A0A7W3U0Y1"/>
<dbReference type="Gene3D" id="1.10.260.40">
    <property type="entry name" value="lambda repressor-like DNA-binding domains"/>
    <property type="match status" value="1"/>
</dbReference>
<dbReference type="GO" id="GO:0005829">
    <property type="term" value="C:cytosol"/>
    <property type="evidence" value="ECO:0007669"/>
    <property type="project" value="TreeGrafter"/>
</dbReference>
<reference evidence="5 6" key="1">
    <citation type="submission" date="2020-07" db="EMBL/GenBank/DDBJ databases">
        <authorList>
            <person name="Xu S."/>
            <person name="Li A."/>
        </authorList>
    </citation>
    <scope>NUCLEOTIDE SEQUENCE [LARGE SCALE GENOMIC DNA]</scope>
    <source>
        <strain evidence="5 6">SG-8</strain>
    </source>
</reference>
<evidence type="ECO:0000259" key="4">
    <source>
        <dbReference type="PROSITE" id="PS50943"/>
    </source>
</evidence>
<feature type="coiled-coil region" evidence="2">
    <location>
        <begin position="42"/>
        <end position="69"/>
    </location>
</feature>
<dbReference type="Proteomes" id="UP000552587">
    <property type="component" value="Unassembled WGS sequence"/>
</dbReference>
<dbReference type="InterPro" id="IPR013096">
    <property type="entry name" value="Cupin_2"/>
</dbReference>
<dbReference type="InterPro" id="IPR014710">
    <property type="entry name" value="RmlC-like_jellyroll"/>
</dbReference>
<feature type="domain" description="HTH cro/C1-type" evidence="4">
    <location>
        <begin position="12"/>
        <end position="66"/>
    </location>
</feature>
<dbReference type="CDD" id="cd02209">
    <property type="entry name" value="cupin_XRE_C"/>
    <property type="match status" value="1"/>
</dbReference>
<dbReference type="InterPro" id="IPR001387">
    <property type="entry name" value="Cro/C1-type_HTH"/>
</dbReference>
<dbReference type="Pfam" id="PF01381">
    <property type="entry name" value="HTH_3"/>
    <property type="match status" value="1"/>
</dbReference>
<comment type="caution">
    <text evidence="5">The sequence shown here is derived from an EMBL/GenBank/DDBJ whole genome shotgun (WGS) entry which is preliminary data.</text>
</comment>
<accession>A0A7W3U0Y1</accession>
<name>A0A7W3U0Y1_9GAMM</name>
<dbReference type="CDD" id="cd00093">
    <property type="entry name" value="HTH_XRE"/>
    <property type="match status" value="1"/>
</dbReference>
<evidence type="ECO:0000256" key="1">
    <source>
        <dbReference type="ARBA" id="ARBA00023125"/>
    </source>
</evidence>
<dbReference type="InterPro" id="IPR011051">
    <property type="entry name" value="RmlC_Cupin_sf"/>
</dbReference>
<feature type="compositionally biased region" description="Basic residues" evidence="3">
    <location>
        <begin position="227"/>
        <end position="236"/>
    </location>
</feature>
<gene>
    <name evidence="5" type="ORF">H4F99_00160</name>
</gene>
<keyword evidence="2" id="KW-0175">Coiled coil</keyword>
<organism evidence="5 6">
    <name type="scientific">Marilutibacter penaei</name>
    <dbReference type="NCBI Taxonomy" id="2759900"/>
    <lineage>
        <taxon>Bacteria</taxon>
        <taxon>Pseudomonadati</taxon>
        <taxon>Pseudomonadota</taxon>
        <taxon>Gammaproteobacteria</taxon>
        <taxon>Lysobacterales</taxon>
        <taxon>Lysobacteraceae</taxon>
        <taxon>Marilutibacter</taxon>
    </lineage>
</organism>
<evidence type="ECO:0000313" key="6">
    <source>
        <dbReference type="Proteomes" id="UP000552587"/>
    </source>
</evidence>
<sequence>MTSPHPTIGNLLRALRARNDWTLKEMSERCGIPVSTLSKVEHDRLSLTYDKLQQVAQRLNMRMSELFAEEEGDPEPAVTARRSIGRIEDAVRVNTPNYDYYYLCPELRRKRMIPVLTRVRSGSLEEFGALVHHTGEEYVHVLEGAIRVHTEFYDPIVLKAGEAVYLDSSMGHAYTTAEGCEEALLLGVCSSADEQLLESLMTLHGDEGTEGGHAAAPPVRAPTGVRSSRRRRTGRG</sequence>
<dbReference type="Gene3D" id="2.60.120.10">
    <property type="entry name" value="Jelly Rolls"/>
    <property type="match status" value="1"/>
</dbReference>
<dbReference type="InterPro" id="IPR050807">
    <property type="entry name" value="TransReg_Diox_bact_type"/>
</dbReference>
<evidence type="ECO:0000313" key="5">
    <source>
        <dbReference type="EMBL" id="MBB1086893.1"/>
    </source>
</evidence>
<dbReference type="InterPro" id="IPR010982">
    <property type="entry name" value="Lambda_DNA-bd_dom_sf"/>
</dbReference>
<dbReference type="SUPFAM" id="SSF51182">
    <property type="entry name" value="RmlC-like cupins"/>
    <property type="match status" value="1"/>
</dbReference>
<evidence type="ECO:0000256" key="3">
    <source>
        <dbReference type="SAM" id="MobiDB-lite"/>
    </source>
</evidence>
<dbReference type="SUPFAM" id="SSF47413">
    <property type="entry name" value="lambda repressor-like DNA-binding domains"/>
    <property type="match status" value="1"/>
</dbReference>
<dbReference type="GO" id="GO:0003700">
    <property type="term" value="F:DNA-binding transcription factor activity"/>
    <property type="evidence" value="ECO:0007669"/>
    <property type="project" value="TreeGrafter"/>
</dbReference>
<dbReference type="Pfam" id="PF07883">
    <property type="entry name" value="Cupin_2"/>
    <property type="match status" value="1"/>
</dbReference>
<protein>
    <submittedName>
        <fullName evidence="5">Helix-turn-helix transcriptional regulator</fullName>
    </submittedName>
</protein>
<keyword evidence="1" id="KW-0238">DNA-binding</keyword>
<dbReference type="SMART" id="SM00530">
    <property type="entry name" value="HTH_XRE"/>
    <property type="match status" value="1"/>
</dbReference>
<dbReference type="EMBL" id="JACHTE010000001">
    <property type="protein sequence ID" value="MBB1086893.1"/>
    <property type="molecule type" value="Genomic_DNA"/>
</dbReference>
<dbReference type="PROSITE" id="PS50943">
    <property type="entry name" value="HTH_CROC1"/>
    <property type="match status" value="1"/>
</dbReference>
<dbReference type="PANTHER" id="PTHR46797">
    <property type="entry name" value="HTH-TYPE TRANSCRIPTIONAL REGULATOR"/>
    <property type="match status" value="1"/>
</dbReference>
<dbReference type="GO" id="GO:0003677">
    <property type="term" value="F:DNA binding"/>
    <property type="evidence" value="ECO:0007669"/>
    <property type="project" value="UniProtKB-KW"/>
</dbReference>
<evidence type="ECO:0000256" key="2">
    <source>
        <dbReference type="SAM" id="Coils"/>
    </source>
</evidence>
<feature type="region of interest" description="Disordered" evidence="3">
    <location>
        <begin position="205"/>
        <end position="236"/>
    </location>
</feature>
<dbReference type="RefSeq" id="WP_182667693.1">
    <property type="nucleotide sequence ID" value="NZ_JACHTE010000001.1"/>
</dbReference>
<proteinExistence type="predicted"/>